<accession>A0A6H5IYG2</accession>
<keyword evidence="5" id="KW-1185">Reference proteome</keyword>
<dbReference type="PANTHER" id="PTHR24126">
    <property type="entry name" value="ANKYRIN REPEAT, PH AND SEC7 DOMAIN CONTAINING PROTEIN SECG-RELATED"/>
    <property type="match status" value="1"/>
</dbReference>
<feature type="repeat" description="ANK" evidence="3">
    <location>
        <begin position="135"/>
        <end position="167"/>
    </location>
</feature>
<dbReference type="Proteomes" id="UP000479190">
    <property type="component" value="Unassembled WGS sequence"/>
</dbReference>
<keyword evidence="1" id="KW-0677">Repeat</keyword>
<keyword evidence="2 3" id="KW-0040">ANK repeat</keyword>
<dbReference type="SMART" id="SM00248">
    <property type="entry name" value="ANK"/>
    <property type="match status" value="6"/>
</dbReference>
<dbReference type="InterPro" id="IPR002110">
    <property type="entry name" value="Ankyrin_rpt"/>
</dbReference>
<dbReference type="PROSITE" id="PS50088">
    <property type="entry name" value="ANK_REPEAT"/>
    <property type="match status" value="3"/>
</dbReference>
<feature type="repeat" description="ANK" evidence="3">
    <location>
        <begin position="307"/>
        <end position="335"/>
    </location>
</feature>
<dbReference type="EMBL" id="CADCXV010001147">
    <property type="protein sequence ID" value="CAB0042007.1"/>
    <property type="molecule type" value="Genomic_DNA"/>
</dbReference>
<dbReference type="SUPFAM" id="SSF48403">
    <property type="entry name" value="Ankyrin repeat"/>
    <property type="match status" value="1"/>
</dbReference>
<gene>
    <name evidence="4" type="ORF">TBRA_LOCUS13650</name>
</gene>
<organism evidence="4 5">
    <name type="scientific">Trichogramma brassicae</name>
    <dbReference type="NCBI Taxonomy" id="86971"/>
    <lineage>
        <taxon>Eukaryota</taxon>
        <taxon>Metazoa</taxon>
        <taxon>Ecdysozoa</taxon>
        <taxon>Arthropoda</taxon>
        <taxon>Hexapoda</taxon>
        <taxon>Insecta</taxon>
        <taxon>Pterygota</taxon>
        <taxon>Neoptera</taxon>
        <taxon>Endopterygota</taxon>
        <taxon>Hymenoptera</taxon>
        <taxon>Apocrita</taxon>
        <taxon>Proctotrupomorpha</taxon>
        <taxon>Chalcidoidea</taxon>
        <taxon>Trichogrammatidae</taxon>
        <taxon>Trichogramma</taxon>
    </lineage>
</organism>
<evidence type="ECO:0000256" key="3">
    <source>
        <dbReference type="PROSITE-ProRule" id="PRU00023"/>
    </source>
</evidence>
<proteinExistence type="predicted"/>
<dbReference type="Pfam" id="PF12796">
    <property type="entry name" value="Ank_2"/>
    <property type="match status" value="2"/>
</dbReference>
<feature type="repeat" description="ANK" evidence="3">
    <location>
        <begin position="234"/>
        <end position="266"/>
    </location>
</feature>
<dbReference type="AlphaFoldDB" id="A0A6H5IYG2"/>
<dbReference type="OrthoDB" id="5406014at2759"/>
<evidence type="ECO:0000313" key="4">
    <source>
        <dbReference type="EMBL" id="CAB0042007.1"/>
    </source>
</evidence>
<protein>
    <submittedName>
        <fullName evidence="4">Uncharacterized protein</fullName>
    </submittedName>
</protein>
<dbReference type="PANTHER" id="PTHR24126:SF14">
    <property type="entry name" value="ANK_REP_REGION DOMAIN-CONTAINING PROTEIN"/>
    <property type="match status" value="1"/>
</dbReference>
<dbReference type="PROSITE" id="PS50297">
    <property type="entry name" value="ANK_REP_REGION"/>
    <property type="match status" value="3"/>
</dbReference>
<sequence length="532" mass="60643">MAQVHGKIEEKDHGFLRKLCFFIRGCQGQLPNLRDIFRPEAIEWLLTESIKSKRMDPDPLVHFVINSGYKDEPVIGEGGKPSSRRTTPIHHAFDVNYTDEDGLTHLHAACKSGCTDAVKKFLEVSQDPNCIVPKTGDSPLHLAARNGSKEVTLLLLRNGANPNLANEKGLTPLHIICEHPFITEEILKNLAVEEGFTPLQFTCKKTSRNDLPELFLKINDELNQLVKVDARDNKGRTPLHLALERENNDVVKYVLKRGADPNLTDEEGFTPLHVTCKKTSRNDLPELFLKINDELNQLVKVDARDNEGRTPLQWAVSNFTPDVIDVLLDHGADLSNFVFPSSFESTYRTPMLLSNALQLKLSLVSGLLACVERLEKRGYELTRNDVLKIVEFFIEHKLFGKSTDLDDNWFDDEEFAEEAKQNMITSSLSFYDLIQLQPEEVTKLLTPEDFYNLTETEELWWYLPEEGPTTEACARCMCEKISRRFFRRWALYPLLELTKYQLPILCCNMIIERLMNEDLSNICLAAAGRSSC</sequence>
<reference evidence="4 5" key="1">
    <citation type="submission" date="2020-02" db="EMBL/GenBank/DDBJ databases">
        <authorList>
            <person name="Ferguson B K."/>
        </authorList>
    </citation>
    <scope>NUCLEOTIDE SEQUENCE [LARGE SCALE GENOMIC DNA]</scope>
</reference>
<dbReference type="InterPro" id="IPR036770">
    <property type="entry name" value="Ankyrin_rpt-contain_sf"/>
</dbReference>
<evidence type="ECO:0000256" key="2">
    <source>
        <dbReference type="ARBA" id="ARBA00023043"/>
    </source>
</evidence>
<dbReference type="Gene3D" id="1.25.40.20">
    <property type="entry name" value="Ankyrin repeat-containing domain"/>
    <property type="match status" value="2"/>
</dbReference>
<dbReference type="PRINTS" id="PR01415">
    <property type="entry name" value="ANKYRIN"/>
</dbReference>
<evidence type="ECO:0000313" key="5">
    <source>
        <dbReference type="Proteomes" id="UP000479190"/>
    </source>
</evidence>
<name>A0A6H5IYG2_9HYME</name>
<evidence type="ECO:0000256" key="1">
    <source>
        <dbReference type="ARBA" id="ARBA00022737"/>
    </source>
</evidence>